<keyword evidence="2" id="KW-1185">Reference proteome</keyword>
<sequence>MTAAHPLPAVRCALAAVSAGAWIWAVWRTAVGEVGPLESSVAAGGWGLALLPVHVSRRGGAGRERAYRWEPRLRGRAGHGSGPRRRRGG</sequence>
<dbReference type="RefSeq" id="WP_037865705.1">
    <property type="nucleotide sequence ID" value="NZ_BJMM01000010.1"/>
</dbReference>
<evidence type="ECO:0000313" key="1">
    <source>
        <dbReference type="EMBL" id="GEB49942.1"/>
    </source>
</evidence>
<dbReference type="Proteomes" id="UP000319210">
    <property type="component" value="Unassembled WGS sequence"/>
</dbReference>
<gene>
    <name evidence="1" type="ORF">SCA03_24930</name>
</gene>
<evidence type="ECO:0000313" key="2">
    <source>
        <dbReference type="Proteomes" id="UP000319210"/>
    </source>
</evidence>
<organism evidence="1 2">
    <name type="scientific">Streptomyces cacaoi</name>
    <dbReference type="NCBI Taxonomy" id="1898"/>
    <lineage>
        <taxon>Bacteria</taxon>
        <taxon>Bacillati</taxon>
        <taxon>Actinomycetota</taxon>
        <taxon>Actinomycetes</taxon>
        <taxon>Kitasatosporales</taxon>
        <taxon>Streptomycetaceae</taxon>
        <taxon>Streptomyces</taxon>
    </lineage>
</organism>
<protein>
    <submittedName>
        <fullName evidence="1">Uncharacterized protein</fullName>
    </submittedName>
</protein>
<comment type="caution">
    <text evidence="1">The sequence shown here is derived from an EMBL/GenBank/DDBJ whole genome shotgun (WGS) entry which is preliminary data.</text>
</comment>
<accession>A0A4Y3QXJ8</accession>
<name>A0A4Y3QXJ8_STRCI</name>
<proteinExistence type="predicted"/>
<dbReference type="EMBL" id="BJMM01000010">
    <property type="protein sequence ID" value="GEB49942.1"/>
    <property type="molecule type" value="Genomic_DNA"/>
</dbReference>
<reference evidence="1 2" key="1">
    <citation type="submission" date="2019-06" db="EMBL/GenBank/DDBJ databases">
        <title>Whole genome shotgun sequence of Streptomyces cacaoi subsp. cacaoi NBRC 12748.</title>
        <authorList>
            <person name="Hosoyama A."/>
            <person name="Uohara A."/>
            <person name="Ohji S."/>
            <person name="Ichikawa N."/>
        </authorList>
    </citation>
    <scope>NUCLEOTIDE SEQUENCE [LARGE SCALE GENOMIC DNA]</scope>
    <source>
        <strain evidence="1 2">NBRC 12748</strain>
    </source>
</reference>
<dbReference type="AlphaFoldDB" id="A0A4Y3QXJ8"/>